<dbReference type="Gene3D" id="2.130.10.10">
    <property type="entry name" value="YVTN repeat-like/Quinoprotein amine dehydrogenase"/>
    <property type="match status" value="1"/>
</dbReference>
<feature type="compositionally biased region" description="Low complexity" evidence="1">
    <location>
        <begin position="1997"/>
        <end position="2006"/>
    </location>
</feature>
<feature type="compositionally biased region" description="Low complexity" evidence="1">
    <location>
        <begin position="935"/>
        <end position="958"/>
    </location>
</feature>
<feature type="compositionally biased region" description="Low complexity" evidence="1">
    <location>
        <begin position="1610"/>
        <end position="1652"/>
    </location>
</feature>
<dbReference type="GO" id="GO:0043291">
    <property type="term" value="C:RAVE complex"/>
    <property type="evidence" value="ECO:0007669"/>
    <property type="project" value="TreeGrafter"/>
</dbReference>
<dbReference type="KEGG" id="vcn:VOLCADRAFT_117790"/>
<feature type="region of interest" description="Disordered" evidence="1">
    <location>
        <begin position="3173"/>
        <end position="3204"/>
    </location>
</feature>
<feature type="compositionally biased region" description="Low complexity" evidence="1">
    <location>
        <begin position="2296"/>
        <end position="2314"/>
    </location>
</feature>
<evidence type="ECO:0000313" key="4">
    <source>
        <dbReference type="Proteomes" id="UP000001058"/>
    </source>
</evidence>
<organism evidence="4">
    <name type="scientific">Volvox carteri f. nagariensis</name>
    <dbReference type="NCBI Taxonomy" id="3068"/>
    <lineage>
        <taxon>Eukaryota</taxon>
        <taxon>Viridiplantae</taxon>
        <taxon>Chlorophyta</taxon>
        <taxon>core chlorophytes</taxon>
        <taxon>Chlorophyceae</taxon>
        <taxon>CS clade</taxon>
        <taxon>Chlamydomonadales</taxon>
        <taxon>Volvocaceae</taxon>
        <taxon>Volvox</taxon>
    </lineage>
</organism>
<dbReference type="InParanoid" id="D8TXR2"/>
<feature type="region of interest" description="Disordered" evidence="1">
    <location>
        <begin position="1425"/>
        <end position="1453"/>
    </location>
</feature>
<feature type="compositionally biased region" description="Pro residues" evidence="1">
    <location>
        <begin position="1722"/>
        <end position="1746"/>
    </location>
</feature>
<feature type="compositionally biased region" description="Low complexity" evidence="1">
    <location>
        <begin position="1672"/>
        <end position="1682"/>
    </location>
</feature>
<dbReference type="PANTHER" id="PTHR13950:SF9">
    <property type="entry name" value="RABCONNECTIN-3A"/>
    <property type="match status" value="1"/>
</dbReference>
<evidence type="ECO:0000259" key="2">
    <source>
        <dbReference type="Pfam" id="PF12234"/>
    </source>
</evidence>
<dbReference type="RefSeq" id="XP_002951240.1">
    <property type="nucleotide sequence ID" value="XM_002951194.1"/>
</dbReference>
<protein>
    <recommendedName>
        <fullName evidence="2">RAVE complex protein Rav1 C-terminal domain-containing protein</fullName>
    </recommendedName>
</protein>
<feature type="compositionally biased region" description="Low complexity" evidence="1">
    <location>
        <begin position="2200"/>
        <end position="2216"/>
    </location>
</feature>
<feature type="compositionally biased region" description="Pro residues" evidence="1">
    <location>
        <begin position="1435"/>
        <end position="1446"/>
    </location>
</feature>
<sequence length="3345" mass="332718">MDPPGPPHTTRLAVHFRTLVAIQSLQHAAHADGTANFSTTAAAASAAAAVQTQMPAGVHGNSFTLSAAAAVAAASPKPGQFAPVLLIDRVVFEHGSDSFERLCWGGGPEALLAAATKQHVYIFSLRPFFQASGGPAAMLPRHITPSLPLPSTAFAVSGVYRTAMPATALNFTQNSRGLLLTDVGNNVMMLKLVPKPGLGLYQSSSQQQWQQPQQQQLLKKKKTQYGIMTAGTAAATAAAAAAPVRFSVHEAWRVRADAAHTLASASFDCYSPCATTTAVAAASGGPHKVTIWWPSQPSSSGSGHLGASAVGAEIIRHPVRVLSLDWSPPLFCLTLVIEPPGLSLTPFSRPGMRVCWARPMADIGVAAAVAAVPSPPPTGGGGGGGAGDDREQEGNDSSGGAAAAVESGSRLQWIVASVGILGSDEGEHHDSGSGHGGGGGGSLLEEAVCVWAVDGLSAVVLSGLMPRGAVSSSSASSSSAKTAASPKAVLWGLEHRTVSWLQPGKLLPSPDSALSLDHYRISAYVTYPGGMPLLRAADSCIGMQGAYAEVRTYQIAPTATSTPGGGGHTATFLRVGAVARQAMTGSPETISNMLVHPAFDVALIRDRTGGVALWSLTPLCELPLCVAPAAASARRVLLAAAGQLAAVAWLSCCSRAPLTPQYGSGGSGGGNDCVFAYAACIHGTKLLIYAVSLPCTAAAAATTAGSAVRSSTAATDWGATFVSEVLRVDLPPDVGAVRALYEISYDTDGDAPYATATLIALASRSPAAPDSATAAGTRSVGSGGGAAAARPGSFGGAVDGSSFSFSHVLHQHQQDLPPPAPQDVWVTWRLLVQPPCASTGLRTIELVSQHVDGMAAALATHGSSSTHGSPGEVVAEDAAAAAAGPQAEGRIVSTGRRDPPRATAIVSCCCTSLPSPIDGGILADASGRSGGGGSCSDAGTSTVEAVGSSSSNSSSSSSRTRRVPCLMSGTSDGHVQFWRPAAAAGGSTASSSGGGGGGGLELVQSLPCGFRRRSSASGEGDGTAAAAAAAGLVVAVALDEMSGYAAAATTCGDGEQEEAVHIWRLREDPDGDGSGGGSAATTFGQYELEAVVPVHDTVSALSWLAAAGLSACLAVGFASGIVSLMVRDRVGGWREVSSYSGTVAVAAFGSPRGAAVVMAAGNHLLCFSNEMDSGSPDGRGPEPTLAAVAADAAGPLPPYHPGVVRALVAKGKLVTACHVMRRLLDWLRDAADAAVTSREASDGGVVAGGGAAVASSAAAADGAKLGVTDGTTVARGSKRPMGRPPLVIGLPELLGDSLTASRGLAAFQQALTAPVLVAAAASPATPSPPALLPVHAAAAGPSGDATSRTDAVYGNLARGASGGRADDPSAPLRPFLPAAVAGGGGGNGSTVLAAARKQPLAAAYGGSALDSGVLDMSAFGEFGEGGGSGFATAASPPPPPPQPPKSVPAHPQETGLLDMSAFGGFGSLSTPGVATEPPRQESPPRRSALETGTLDMSAFGGFNAAAVDTTPPPPLLSTAPPSHAEATFETDPNMSAFVDSVSMPSKSTTASPVPPPQPPPAEPTLSQPQPLLSLPPAPLQTGLLDASVFGDFLGGGGGGGLGAVLPFQPPQTSSQSSPPSQRPAVQQFPSRSASASPKSSTHTAPLGLAAAVGGVGGGHVSEAVLPLPPPLSSEQLSSPLLPNTTSATQSAPQAGPPSVQSSALQTGTLDMFAFGDFIGGGMPPPPPAAPPPPPPPPPPAPAPSPLPQQRSDPMLSGMLDMSAFGDFQFAGPAQSSVEETDPWVSGTAAGATETSSAAASAATDAAASMQGTSAAVAPAAELAATVAFSAVHSPAVAAAGGRSVATAFAYPPAPVRSALETGAAGGHPAAAWDTPSLPPSVTAAAATQLPAAGPSGLSSDRTGSSSLLFTPAATLTQQDFGPQEHASPAPYGTAASGAVAAAASDAADEAENAMVVFPRVPEPATPADPNLPDLLLTPSEVAELHRLLGQNPPSKSPYTGGTAPAASGGGAPSSPPGAEAAAAAATVPPGLSVDGSAADSAVVDAVTALTALGLTPDDGADLCRLAAALSRRSVEQLGRDGGASSSTTSSVAADVGTTDVTVGLDHPARVFLIQARVAAEGAAAALAAEAGKDDGALAAAVNRLFRPVSVTRNTPPPAAAAAAAVASGSDGAAAGSGVDLTGFGLRGKSSGRDGLASSIPTPSATAGGAAGNPPGSFTFPSMEGSSRERSSTTKPTSSYSYLPYARGTAPGGGGSGLHTHASSDTVSRSRSVMSVMSVLSFSSVPEHAYGARTSATGQGDDQGTGNTSSSSSSSNWWRLCGLMPGLEMRSCLAALASGSQSQLVEAVLPAVPWVAAVDEEASVAPGGRNGGGMLGVGGAVGGGEAGEVATQSSNLKIADFLLRDFNQAEPRKSAAKNAFALLGQHRYELAAAFFILAGQLYDAVSVLVREQRDPQLALLVARLLDPPGSGPGGPVARRLIEQELMPLARVCGDPCAVATLEVLAGEPVRAVLHLVDSRSAAAGGTASPPPASPPAAAAALDVAALDYCIRIGVQYMSGKTVPLAACRALRQLALRTSRALEAAGLAAAALEALLLAAALRPAATAGAPQQPLPPGARRRYNRLVASCLSFGLSEVQKRVQEQQQQPQVAEEKVSAAAAATPSRPCAAGAVPAASGLTWQREALTALTAASAVLGPAVDEPAVLCLLGRHITALERIRQQPLVPPDLIMSRPRPPMTHGSHPAPPAPPRQAAAAAAGVAPDGSGSSRREAMSSASATAAAGLQHPLGSAAGGGGGGALRTMHPQPRLSTQQQQLRPSTSSQQQPYPYMHQQPPRPSPHISTAPTAAAGGPPLLLQPPPRAGSSGGAATMPPDTGLTMARGGSTHGGGSGVSSVERLSIDSSASSLPGSTASPPLHAGPPVDGSSYGGAMSHRDRTAAASSTSGTSDVLRRGEGGGGGGGMLPPQFPAGSSWGAFEAAWDVMAVEGDRCRSVTVQRGRGPDEEGQLPFAVATAKSGLLGGMLGPPALLRPSRPAGPSSVFLGLMQCVGRHGRAITFVGDSSSQLLVAGQGDRGGLVGWWDTLVAPAAACVAEIRGRKAVPGVLALLRPDAGGVLVFGDESGELVATDLRMMSAREFIWTLPRVHSGPITALAQWGPAAPGILNLPQQGSPLAVPGFGSGSGPGSRSSVLPNPQHAQHHFSHGGPTQARMSNLLVTGGRDGSLALVDISSGRVRGVTSGASGWHTFIIPLSLPVKVVSFLEKAHYTTRTGLPGLLAAAAASAGGGGGGSGARLVDRSTVRRTRPAGTSGAAVGGLCCMPDCSGVLSCGADGVVRYHPLSQQLLDLRRG</sequence>
<feature type="region of interest" description="Disordered" evidence="1">
    <location>
        <begin position="1536"/>
        <end position="1578"/>
    </location>
</feature>
<feature type="compositionally biased region" description="Low complexity" evidence="1">
    <location>
        <begin position="2820"/>
        <end position="2830"/>
    </location>
</feature>
<feature type="region of interest" description="Disordered" evidence="1">
    <location>
        <begin position="768"/>
        <end position="791"/>
    </location>
</feature>
<proteinExistence type="predicted"/>
<name>D8TXR2_VOLCA</name>
<dbReference type="Proteomes" id="UP000001058">
    <property type="component" value="Unassembled WGS sequence"/>
</dbReference>
<feature type="region of interest" description="Disordered" evidence="1">
    <location>
        <begin position="2723"/>
        <end position="2965"/>
    </location>
</feature>
<dbReference type="GO" id="GO:0007035">
    <property type="term" value="P:vacuolar acidification"/>
    <property type="evidence" value="ECO:0007669"/>
    <property type="project" value="TreeGrafter"/>
</dbReference>
<feature type="compositionally biased region" description="Low complexity" evidence="1">
    <location>
        <begin position="771"/>
        <end position="780"/>
    </location>
</feature>
<dbReference type="STRING" id="3068.D8TXR2"/>
<feature type="compositionally biased region" description="Polar residues" evidence="1">
    <location>
        <begin position="2805"/>
        <end position="2819"/>
    </location>
</feature>
<evidence type="ECO:0000313" key="3">
    <source>
        <dbReference type="EMBL" id="EFJ47769.1"/>
    </source>
</evidence>
<feature type="region of interest" description="Disordered" evidence="1">
    <location>
        <begin position="924"/>
        <end position="966"/>
    </location>
</feature>
<dbReference type="EMBL" id="GL378343">
    <property type="protein sequence ID" value="EFJ47769.1"/>
    <property type="molecule type" value="Genomic_DNA"/>
</dbReference>
<dbReference type="InterPro" id="IPR022033">
    <property type="entry name" value="Rav1p_C"/>
</dbReference>
<evidence type="ECO:0000256" key="1">
    <source>
        <dbReference type="SAM" id="MobiDB-lite"/>
    </source>
</evidence>
<feature type="region of interest" description="Disordered" evidence="1">
    <location>
        <begin position="2191"/>
        <end position="2245"/>
    </location>
</feature>
<feature type="region of interest" description="Disordered" evidence="1">
    <location>
        <begin position="1465"/>
        <end position="1487"/>
    </location>
</feature>
<reference evidence="3 4" key="1">
    <citation type="journal article" date="2010" name="Science">
        <title>Genomic analysis of organismal complexity in the multicellular green alga Volvox carteri.</title>
        <authorList>
            <person name="Prochnik S.E."/>
            <person name="Umen J."/>
            <person name="Nedelcu A.M."/>
            <person name="Hallmann A."/>
            <person name="Miller S.M."/>
            <person name="Nishii I."/>
            <person name="Ferris P."/>
            <person name="Kuo A."/>
            <person name="Mitros T."/>
            <person name="Fritz-Laylin L.K."/>
            <person name="Hellsten U."/>
            <person name="Chapman J."/>
            <person name="Simakov O."/>
            <person name="Rensing S.A."/>
            <person name="Terry A."/>
            <person name="Pangilinan J."/>
            <person name="Kapitonov V."/>
            <person name="Jurka J."/>
            <person name="Salamov A."/>
            <person name="Shapiro H."/>
            <person name="Schmutz J."/>
            <person name="Grimwood J."/>
            <person name="Lindquist E."/>
            <person name="Lucas S."/>
            <person name="Grigoriev I.V."/>
            <person name="Schmitt R."/>
            <person name="Kirk D."/>
            <person name="Rokhsar D.S."/>
        </authorList>
    </citation>
    <scope>NUCLEOTIDE SEQUENCE [LARGE SCALE GENOMIC DNA]</scope>
    <source>
        <strain evidence="4">f. Nagariensis / Eve</strain>
    </source>
</reference>
<feature type="region of interest" description="Disordered" evidence="1">
    <location>
        <begin position="1601"/>
        <end position="1758"/>
    </location>
</feature>
<keyword evidence="4" id="KW-1185">Reference proteome</keyword>
<feature type="compositionally biased region" description="Pro residues" evidence="1">
    <location>
        <begin position="1552"/>
        <end position="1562"/>
    </location>
</feature>
<feature type="compositionally biased region" description="Low complexity" evidence="1">
    <location>
        <begin position="2748"/>
        <end position="2780"/>
    </location>
</feature>
<dbReference type="InterPro" id="IPR052208">
    <property type="entry name" value="DmX-like/RAVE_component"/>
</dbReference>
<feature type="region of interest" description="Disordered" evidence="1">
    <location>
        <begin position="2291"/>
        <end position="2314"/>
    </location>
</feature>
<feature type="compositionally biased region" description="Low complexity" evidence="1">
    <location>
        <begin position="2232"/>
        <end position="2245"/>
    </location>
</feature>
<feature type="domain" description="RAVE complex protein Rav1 C-terminal" evidence="2">
    <location>
        <begin position="2395"/>
        <end position="2493"/>
    </location>
</feature>
<feature type="region of interest" description="Disordered" evidence="1">
    <location>
        <begin position="1508"/>
        <end position="1527"/>
    </location>
</feature>
<dbReference type="InterPro" id="IPR015943">
    <property type="entry name" value="WD40/YVTN_repeat-like_dom_sf"/>
</dbReference>
<feature type="compositionally biased region" description="Low complexity" evidence="1">
    <location>
        <begin position="2841"/>
        <end position="2851"/>
    </location>
</feature>
<dbReference type="eggNOG" id="KOG1064">
    <property type="taxonomic scope" value="Eukaryota"/>
</dbReference>
<feature type="compositionally biased region" description="Low complexity" evidence="1">
    <location>
        <begin position="1563"/>
        <end position="1572"/>
    </location>
</feature>
<feature type="compositionally biased region" description="Low complexity" evidence="1">
    <location>
        <begin position="2935"/>
        <end position="2944"/>
    </location>
</feature>
<gene>
    <name evidence="3" type="ORF">VOLCADRAFT_117790</name>
</gene>
<accession>D8TXR2</accession>
<feature type="compositionally biased region" description="Low complexity" evidence="1">
    <location>
        <begin position="2899"/>
        <end position="2913"/>
    </location>
</feature>
<dbReference type="InterPro" id="IPR011047">
    <property type="entry name" value="Quinoprotein_ADH-like_sf"/>
</dbReference>
<dbReference type="PANTHER" id="PTHR13950">
    <property type="entry name" value="RABCONNECTIN-RELATED"/>
    <property type="match status" value="1"/>
</dbReference>
<dbReference type="SUPFAM" id="SSF50998">
    <property type="entry name" value="Quinoprotein alcohol dehydrogenase-like"/>
    <property type="match status" value="1"/>
</dbReference>
<feature type="compositionally biased region" description="Polar residues" evidence="1">
    <location>
        <begin position="1683"/>
        <end position="1708"/>
    </location>
</feature>
<dbReference type="OrthoDB" id="538983at2759"/>
<dbReference type="GeneID" id="9615317"/>
<feature type="compositionally biased region" description="Basic and acidic residues" evidence="1">
    <location>
        <begin position="1478"/>
        <end position="1487"/>
    </location>
</feature>
<dbReference type="Pfam" id="PF12234">
    <property type="entry name" value="Rav1p_C"/>
    <property type="match status" value="1"/>
</dbReference>
<feature type="region of interest" description="Disordered" evidence="1">
    <location>
        <begin position="1988"/>
        <end position="2022"/>
    </location>
</feature>
<feature type="region of interest" description="Disordered" evidence="1">
    <location>
        <begin position="372"/>
        <end position="402"/>
    </location>
</feature>